<dbReference type="HOGENOM" id="CLU_008891_7_1_1"/>
<dbReference type="Pfam" id="PF00118">
    <property type="entry name" value="Cpn60_TCP1"/>
    <property type="match status" value="1"/>
</dbReference>
<dbReference type="PANTHER" id="PTHR11353">
    <property type="entry name" value="CHAPERONIN"/>
    <property type="match status" value="1"/>
</dbReference>
<keyword evidence="10" id="KW-1185">Reference proteome</keyword>
<comment type="function">
    <text evidence="8">Molecular chaperone; assists the folding of proteins upon ATP hydrolysis. Known to play a role, in vitro, in the folding of actin and tubulin.</text>
</comment>
<sequence length="595" mass="64753">MAQPKFGLRPTILLLKDSTDTSQGKGQLLTNIRACVAISDVLQTTLGPRGMDKLIVSKGKPTVSNDGATIITLLDIVHPAARCLVDIAKSQDSEIGDGTTSVVVLAGSILKSCMPLIEVNVHPRLIIRVLSEALSMCIAKIKEIEVNMPEYVPGNTGFNDELRQKLETLAATAMNSKLIAPCKEQFSKMTVDAVMSLIDDAQDQTSSKQILDANTLIGVKKVLGGALQDSQLVHGVAFKKTFTYAGHEQLPKRIANPVICCLNFELEWQAEKDNAEIRLTDPEKFKDIVSAEYKIILGKLEKIVAAGATVVLSNKSIGDLATQYFADHRVFCAGRVLDEDMKRISACSGARIISAVSDLTDSVLGKRCGLFEEKQMGVERFNYFTNFEHVNTCTFILRGGADQFIQESERSLHDAICVVRRAIRHPRFIAGGGSIEMYLSAMLYRHAKTISGKNQLIFEAIAKALEIIPYSLCENAGFDSTCILAQLRSLHSQAIKQGSVCWHGVDINNDMKTIDCMSAMVWEPSLIRINALQASFEAARTILGIDQTIVLKSSVQDVNAGRGQTADMKQRLADAGMGGAIAGQGMRMFQGHGGK</sequence>
<evidence type="ECO:0000256" key="5">
    <source>
        <dbReference type="ARBA" id="ARBA00022840"/>
    </source>
</evidence>
<dbReference type="VEuPathDB" id="GiardiaDB:GL50803_16124"/>
<name>A8BBI5_GIAIC</name>
<dbReference type="InterPro" id="IPR002194">
    <property type="entry name" value="Chaperonin_TCP-1_CS"/>
</dbReference>
<dbReference type="NCBIfam" id="TIGR02345">
    <property type="entry name" value="chap_CCT_eta"/>
    <property type="match status" value="1"/>
</dbReference>
<keyword evidence="6 7" id="KW-0143">Chaperone</keyword>
<dbReference type="GO" id="GO:0005832">
    <property type="term" value="C:chaperonin-containing T-complex"/>
    <property type="evidence" value="ECO:0000318"/>
    <property type="project" value="GO_Central"/>
</dbReference>
<dbReference type="GO" id="GO:0006457">
    <property type="term" value="P:protein folding"/>
    <property type="evidence" value="ECO:0000318"/>
    <property type="project" value="GO_Central"/>
</dbReference>
<dbReference type="Gene3D" id="3.30.260.10">
    <property type="entry name" value="TCP-1-like chaperonin intermediate domain"/>
    <property type="match status" value="1"/>
</dbReference>
<dbReference type="PROSITE" id="PS00995">
    <property type="entry name" value="TCP1_3"/>
    <property type="match status" value="1"/>
</dbReference>
<evidence type="ECO:0000256" key="7">
    <source>
        <dbReference type="RuleBase" id="RU004187"/>
    </source>
</evidence>
<dbReference type="PRINTS" id="PR00304">
    <property type="entry name" value="TCOMPLEXTCP1"/>
</dbReference>
<dbReference type="EMBL" id="AACB03000001">
    <property type="protein sequence ID" value="KAE8305303.1"/>
    <property type="molecule type" value="Genomic_DNA"/>
</dbReference>
<reference evidence="9 10" key="1">
    <citation type="journal article" date="2007" name="Science">
        <title>Genomic minimalism in the early diverging intestinal parasite Giardia lamblia.</title>
        <authorList>
            <person name="Morrison H.G."/>
            <person name="McArthur A.G."/>
            <person name="Gillin F.D."/>
            <person name="Aley S.B."/>
            <person name="Adam R.D."/>
            <person name="Olsen G.J."/>
            <person name="Best A.A."/>
            <person name="Cande W.Z."/>
            <person name="Chen F."/>
            <person name="Cipriano M.J."/>
            <person name="Davids B.J."/>
            <person name="Dawson S.C."/>
            <person name="Elmendorf H.G."/>
            <person name="Hehl A.B."/>
            <person name="Holder M.E."/>
            <person name="Huse S.M."/>
            <person name="Kim U.U."/>
            <person name="Lasek-Nesselquist E."/>
            <person name="Manning G."/>
            <person name="Nigam A."/>
            <person name="Nixon J.E."/>
            <person name="Palm D."/>
            <person name="Passamaneck N.E."/>
            <person name="Prabhu A."/>
            <person name="Reich C.I."/>
            <person name="Reiner D.S."/>
            <person name="Samuelson J."/>
            <person name="Svard S.G."/>
            <person name="Sogin M.L."/>
        </authorList>
    </citation>
    <scope>NUCLEOTIDE SEQUENCE [LARGE SCALE GENOMIC DNA]</scope>
    <source>
        <strain evidence="9 10">WB C6</strain>
    </source>
</reference>
<dbReference type="InterPro" id="IPR053374">
    <property type="entry name" value="TCP-1_chaperonin"/>
</dbReference>
<dbReference type="Gene3D" id="3.50.7.10">
    <property type="entry name" value="GroEL"/>
    <property type="match status" value="1"/>
</dbReference>
<accession>A8BBI5</accession>
<comment type="similarity">
    <text evidence="2 7">Belongs to the TCP-1 chaperonin family.</text>
</comment>
<proteinExistence type="inferred from homology"/>
<dbReference type="InterPro" id="IPR017998">
    <property type="entry name" value="Chaperone_TCP-1"/>
</dbReference>
<dbReference type="GO" id="GO:0051082">
    <property type="term" value="F:unfolded protein binding"/>
    <property type="evidence" value="ECO:0000318"/>
    <property type="project" value="GO_Central"/>
</dbReference>
<dbReference type="GeneID" id="5700930"/>
<evidence type="ECO:0000313" key="10">
    <source>
        <dbReference type="Proteomes" id="UP000001548"/>
    </source>
</evidence>
<dbReference type="InterPro" id="IPR012720">
    <property type="entry name" value="Chap_CCT_eta"/>
</dbReference>
<dbReference type="FunFam" id="3.50.7.10:FF:000006">
    <property type="entry name" value="T-complex protein 1 subunit eta"/>
    <property type="match status" value="1"/>
</dbReference>
<evidence type="ECO:0000256" key="4">
    <source>
        <dbReference type="ARBA" id="ARBA00022741"/>
    </source>
</evidence>
<gene>
    <name evidence="9" type="ORF">GL50803_0016124</name>
</gene>
<dbReference type="GO" id="GO:0016887">
    <property type="term" value="F:ATP hydrolysis activity"/>
    <property type="evidence" value="ECO:0007669"/>
    <property type="project" value="InterPro"/>
</dbReference>
<dbReference type="SUPFAM" id="SSF54849">
    <property type="entry name" value="GroEL-intermediate domain like"/>
    <property type="match status" value="1"/>
</dbReference>
<organism evidence="9 10">
    <name type="scientific">Giardia intestinalis (strain ATCC 50803 / WB clone C6)</name>
    <name type="common">Giardia lamblia</name>
    <dbReference type="NCBI Taxonomy" id="184922"/>
    <lineage>
        <taxon>Eukaryota</taxon>
        <taxon>Metamonada</taxon>
        <taxon>Diplomonadida</taxon>
        <taxon>Hexamitidae</taxon>
        <taxon>Giardiinae</taxon>
        <taxon>Giardia</taxon>
    </lineage>
</organism>
<comment type="subcellular location">
    <subcellularLocation>
        <location evidence="1 8">Cytoplasm</location>
    </subcellularLocation>
</comment>
<evidence type="ECO:0000313" key="9">
    <source>
        <dbReference type="EMBL" id="KAE8305303.1"/>
    </source>
</evidence>
<dbReference type="FunCoup" id="A8BBI5">
    <property type="interactions" value="389"/>
</dbReference>
<dbReference type="FunFam" id="3.30.260.10:FF:000022">
    <property type="entry name" value="T-complex protein 1 subunit eta"/>
    <property type="match status" value="1"/>
</dbReference>
<dbReference type="GO" id="GO:0140662">
    <property type="term" value="F:ATP-dependent protein folding chaperone"/>
    <property type="evidence" value="ECO:0007669"/>
    <property type="project" value="InterPro"/>
</dbReference>
<evidence type="ECO:0000256" key="2">
    <source>
        <dbReference type="ARBA" id="ARBA00008020"/>
    </source>
</evidence>
<dbReference type="SUPFAM" id="SSF52029">
    <property type="entry name" value="GroEL apical domain-like"/>
    <property type="match status" value="1"/>
</dbReference>
<protein>
    <recommendedName>
        <fullName evidence="8">T-complex protein 1 subunit eta</fullName>
        <shortName evidence="8">TCP-1-eta</shortName>
    </recommendedName>
    <alternativeName>
        <fullName evidence="8">CCT-eta</fullName>
    </alternativeName>
</protein>
<dbReference type="OMA" id="HRKGNTW"/>
<comment type="subunit">
    <text evidence="8">Heterooligomeric complex that forms two stacked rings.</text>
</comment>
<dbReference type="CDD" id="cd03340">
    <property type="entry name" value="TCP1_eta"/>
    <property type="match status" value="1"/>
</dbReference>
<keyword evidence="5 7" id="KW-0067">ATP-binding</keyword>
<dbReference type="NCBIfam" id="NF041083">
    <property type="entry name" value="thermosome_beta"/>
    <property type="match status" value="1"/>
</dbReference>
<evidence type="ECO:0000256" key="6">
    <source>
        <dbReference type="ARBA" id="ARBA00023186"/>
    </source>
</evidence>
<dbReference type="Proteomes" id="UP000001548">
    <property type="component" value="Unassembled WGS sequence"/>
</dbReference>
<dbReference type="InterPro" id="IPR027409">
    <property type="entry name" value="GroEL-like_apical_dom_sf"/>
</dbReference>
<dbReference type="Gene3D" id="1.10.560.10">
    <property type="entry name" value="GroEL-like equatorial domain"/>
    <property type="match status" value="1"/>
</dbReference>
<dbReference type="STRING" id="184922.A8BBI5"/>
<comment type="caution">
    <text evidence="9">The sequence shown here is derived from an EMBL/GenBank/DDBJ whole genome shotgun (WGS) entry which is preliminary data.</text>
</comment>
<dbReference type="GO" id="GO:0005524">
    <property type="term" value="F:ATP binding"/>
    <property type="evidence" value="ECO:0007669"/>
    <property type="project" value="UniProtKB-KW"/>
</dbReference>
<dbReference type="PROSITE" id="PS00751">
    <property type="entry name" value="TCP1_2"/>
    <property type="match status" value="1"/>
</dbReference>
<dbReference type="KEGG" id="gla:GL50803_0016124"/>
<dbReference type="RefSeq" id="XP_001707985.1">
    <property type="nucleotide sequence ID" value="XM_001707933.1"/>
</dbReference>
<dbReference type="InterPro" id="IPR002423">
    <property type="entry name" value="Cpn60/GroEL/TCP-1"/>
</dbReference>
<dbReference type="InterPro" id="IPR027410">
    <property type="entry name" value="TCP-1-like_intermed_sf"/>
</dbReference>
<evidence type="ECO:0000256" key="8">
    <source>
        <dbReference type="RuleBase" id="RU365042"/>
    </source>
</evidence>
<evidence type="ECO:0000256" key="1">
    <source>
        <dbReference type="ARBA" id="ARBA00004496"/>
    </source>
</evidence>
<dbReference type="InterPro" id="IPR027413">
    <property type="entry name" value="GROEL-like_equatorial_sf"/>
</dbReference>
<dbReference type="SUPFAM" id="SSF48592">
    <property type="entry name" value="GroEL equatorial domain-like"/>
    <property type="match status" value="1"/>
</dbReference>
<keyword evidence="4 7" id="KW-0547">Nucleotide-binding</keyword>
<evidence type="ECO:0000256" key="3">
    <source>
        <dbReference type="ARBA" id="ARBA00022490"/>
    </source>
</evidence>
<keyword evidence="3 8" id="KW-0963">Cytoplasm</keyword>
<dbReference type="AlphaFoldDB" id="A8BBI5"/>